<evidence type="ECO:0000256" key="3">
    <source>
        <dbReference type="ARBA" id="ARBA00022801"/>
    </source>
</evidence>
<sequence length="447" mass="49048">MTGIVSKVYSIVTASAPSSVLADFLSTSKTKYLNEVQTTTDKADDWTVVMGNEAGDLDSIASSIAYAYFQSKIHKKPTIPLIQIGRDDLGLRGENIYALELAGIAKPEEQLLLSSDFTSVDPFPSHRFALVDHNRLGPAYVSENAQVDGIIDHHADEGLYTDTTITNPRIITPAGSCTSLIAASLFLPVDTENATSEVDPLPKELAILLLSALLIDTDGLKPSGKAIDVDRQAALFLASKAEFLPNSSFSSSSLHESDIIQTLADNLMERKFDLSHLSPNDHLRRDYKEYTYSVPWASSNVSEPIQLKAGLSTVPAALSSWAAGGVLEREGEKWMKERSLSILGVLTSYRRAPKHEGGKGKHEREMAWIIRTDSLQAMDWDLLEERLWSGLKASAELEVKKHKDFVIDDNGESNLRIKVFTQNPKATRKVSAPVLKGIMEGEAHDKL</sequence>
<dbReference type="Gene3D" id="3.10.310.20">
    <property type="entry name" value="DHHA2 domain"/>
    <property type="match status" value="1"/>
</dbReference>
<dbReference type="PANTHER" id="PTHR12112:SF39">
    <property type="entry name" value="EG:152A3.5 PROTEIN (FBGN0003116_PN PROTEIN)"/>
    <property type="match status" value="1"/>
</dbReference>
<feature type="domain" description="DHHA2" evidence="5">
    <location>
        <begin position="264"/>
        <end position="439"/>
    </location>
</feature>
<evidence type="ECO:0000313" key="7">
    <source>
        <dbReference type="Proteomes" id="UP000297245"/>
    </source>
</evidence>
<dbReference type="GO" id="GO:0005737">
    <property type="term" value="C:cytoplasm"/>
    <property type="evidence" value="ECO:0007669"/>
    <property type="project" value="InterPro"/>
</dbReference>
<dbReference type="InterPro" id="IPR001667">
    <property type="entry name" value="DDH_dom"/>
</dbReference>
<dbReference type="SMART" id="SM01131">
    <property type="entry name" value="DHHA2"/>
    <property type="match status" value="1"/>
</dbReference>
<dbReference type="InterPro" id="IPR038222">
    <property type="entry name" value="DHHA2_dom_sf"/>
</dbReference>
<dbReference type="SUPFAM" id="SSF64182">
    <property type="entry name" value="DHH phosphoesterases"/>
    <property type="match status" value="1"/>
</dbReference>
<dbReference type="Pfam" id="PF01368">
    <property type="entry name" value="DHH"/>
    <property type="match status" value="1"/>
</dbReference>
<dbReference type="GO" id="GO:0046872">
    <property type="term" value="F:metal ion binding"/>
    <property type="evidence" value="ECO:0007669"/>
    <property type="project" value="UniProtKB-KW"/>
</dbReference>
<keyword evidence="7" id="KW-1185">Reference proteome</keyword>
<dbReference type="InterPro" id="IPR004097">
    <property type="entry name" value="DHHA2"/>
</dbReference>
<dbReference type="OrthoDB" id="374045at2759"/>
<protein>
    <submittedName>
        <fullName evidence="6">DHH phosphoesterase</fullName>
    </submittedName>
</protein>
<evidence type="ECO:0000256" key="2">
    <source>
        <dbReference type="ARBA" id="ARBA00022723"/>
    </source>
</evidence>
<name>A0A4S8MRV3_DENBC</name>
<dbReference type="AlphaFoldDB" id="A0A4S8MRV3"/>
<keyword evidence="2" id="KW-0479">Metal-binding</keyword>
<accession>A0A4S8MRV3</accession>
<keyword evidence="3" id="KW-0378">Hydrolase</keyword>
<dbReference type="Pfam" id="PF02833">
    <property type="entry name" value="DHHA2"/>
    <property type="match status" value="1"/>
</dbReference>
<dbReference type="Gene3D" id="3.90.1640.10">
    <property type="entry name" value="inorganic pyrophosphatase (n-terminal core)"/>
    <property type="match status" value="1"/>
</dbReference>
<dbReference type="PANTHER" id="PTHR12112">
    <property type="entry name" value="BNIP - RELATED"/>
    <property type="match status" value="1"/>
</dbReference>
<evidence type="ECO:0000256" key="4">
    <source>
        <dbReference type="ARBA" id="ARBA00023211"/>
    </source>
</evidence>
<keyword evidence="4" id="KW-0464">Manganese</keyword>
<gene>
    <name evidence="6" type="ORF">K435DRAFT_790010</name>
</gene>
<comment type="cofactor">
    <cofactor evidence="1">
        <name>Mn(2+)</name>
        <dbReference type="ChEBI" id="CHEBI:29035"/>
    </cofactor>
</comment>
<dbReference type="EMBL" id="ML179047">
    <property type="protein sequence ID" value="THV05745.1"/>
    <property type="molecule type" value="Genomic_DNA"/>
</dbReference>
<evidence type="ECO:0000259" key="5">
    <source>
        <dbReference type="SMART" id="SM01131"/>
    </source>
</evidence>
<evidence type="ECO:0000313" key="6">
    <source>
        <dbReference type="EMBL" id="THV05745.1"/>
    </source>
</evidence>
<proteinExistence type="predicted"/>
<dbReference type="InterPro" id="IPR038763">
    <property type="entry name" value="DHH_sf"/>
</dbReference>
<dbReference type="GO" id="GO:0004309">
    <property type="term" value="F:exopolyphosphatase activity"/>
    <property type="evidence" value="ECO:0007669"/>
    <property type="project" value="TreeGrafter"/>
</dbReference>
<dbReference type="Proteomes" id="UP000297245">
    <property type="component" value="Unassembled WGS sequence"/>
</dbReference>
<evidence type="ECO:0000256" key="1">
    <source>
        <dbReference type="ARBA" id="ARBA00001936"/>
    </source>
</evidence>
<reference evidence="6 7" key="1">
    <citation type="journal article" date="2019" name="Nat. Ecol. Evol.">
        <title>Megaphylogeny resolves global patterns of mushroom evolution.</title>
        <authorList>
            <person name="Varga T."/>
            <person name="Krizsan K."/>
            <person name="Foldi C."/>
            <person name="Dima B."/>
            <person name="Sanchez-Garcia M."/>
            <person name="Sanchez-Ramirez S."/>
            <person name="Szollosi G.J."/>
            <person name="Szarkandi J.G."/>
            <person name="Papp V."/>
            <person name="Albert L."/>
            <person name="Andreopoulos W."/>
            <person name="Angelini C."/>
            <person name="Antonin V."/>
            <person name="Barry K.W."/>
            <person name="Bougher N.L."/>
            <person name="Buchanan P."/>
            <person name="Buyck B."/>
            <person name="Bense V."/>
            <person name="Catcheside P."/>
            <person name="Chovatia M."/>
            <person name="Cooper J."/>
            <person name="Damon W."/>
            <person name="Desjardin D."/>
            <person name="Finy P."/>
            <person name="Geml J."/>
            <person name="Haridas S."/>
            <person name="Hughes K."/>
            <person name="Justo A."/>
            <person name="Karasinski D."/>
            <person name="Kautmanova I."/>
            <person name="Kiss B."/>
            <person name="Kocsube S."/>
            <person name="Kotiranta H."/>
            <person name="LaButti K.M."/>
            <person name="Lechner B.E."/>
            <person name="Liimatainen K."/>
            <person name="Lipzen A."/>
            <person name="Lukacs Z."/>
            <person name="Mihaltcheva S."/>
            <person name="Morgado L.N."/>
            <person name="Niskanen T."/>
            <person name="Noordeloos M.E."/>
            <person name="Ohm R.A."/>
            <person name="Ortiz-Santana B."/>
            <person name="Ovrebo C."/>
            <person name="Racz N."/>
            <person name="Riley R."/>
            <person name="Savchenko A."/>
            <person name="Shiryaev A."/>
            <person name="Soop K."/>
            <person name="Spirin V."/>
            <person name="Szebenyi C."/>
            <person name="Tomsovsky M."/>
            <person name="Tulloss R.E."/>
            <person name="Uehling J."/>
            <person name="Grigoriev I.V."/>
            <person name="Vagvolgyi C."/>
            <person name="Papp T."/>
            <person name="Martin F.M."/>
            <person name="Miettinen O."/>
            <person name="Hibbett D.S."/>
            <person name="Nagy L.G."/>
        </authorList>
    </citation>
    <scope>NUCLEOTIDE SEQUENCE [LARGE SCALE GENOMIC DNA]</scope>
    <source>
        <strain evidence="6 7">CBS 962.96</strain>
    </source>
</reference>
<organism evidence="6 7">
    <name type="scientific">Dendrothele bispora (strain CBS 962.96)</name>
    <dbReference type="NCBI Taxonomy" id="1314807"/>
    <lineage>
        <taxon>Eukaryota</taxon>
        <taxon>Fungi</taxon>
        <taxon>Dikarya</taxon>
        <taxon>Basidiomycota</taxon>
        <taxon>Agaricomycotina</taxon>
        <taxon>Agaricomycetes</taxon>
        <taxon>Agaricomycetidae</taxon>
        <taxon>Agaricales</taxon>
        <taxon>Agaricales incertae sedis</taxon>
        <taxon>Dendrothele</taxon>
    </lineage>
</organism>